<reference evidence="2 3" key="1">
    <citation type="journal article" date="2018" name="Mar. Genomics">
        <title>Complete genome sequence of Marinifilaceae bacterium strain SPP2, isolated from the Antarctic marine sediment.</title>
        <authorList>
            <person name="Watanabe M."/>
            <person name="Kojima H."/>
            <person name="Fukui M."/>
        </authorList>
    </citation>
    <scope>NUCLEOTIDE SEQUENCE [LARGE SCALE GENOMIC DNA]</scope>
    <source>
        <strain evidence="2 3">SPP2</strain>
    </source>
</reference>
<dbReference type="InterPro" id="IPR041657">
    <property type="entry name" value="HTH_17"/>
</dbReference>
<name>A0A1Y1CPQ2_9BACT</name>
<dbReference type="RefSeq" id="WP_096432570.1">
    <property type="nucleotide sequence ID" value="NZ_AP018042.1"/>
</dbReference>
<keyword evidence="3" id="KW-1185">Reference proteome</keyword>
<organism evidence="2 3">
    <name type="scientific">Labilibaculum antarcticum</name>
    <dbReference type="NCBI Taxonomy" id="1717717"/>
    <lineage>
        <taxon>Bacteria</taxon>
        <taxon>Pseudomonadati</taxon>
        <taxon>Bacteroidota</taxon>
        <taxon>Bacteroidia</taxon>
        <taxon>Marinilabiliales</taxon>
        <taxon>Marinifilaceae</taxon>
        <taxon>Labilibaculum</taxon>
    </lineage>
</organism>
<evidence type="ECO:0000313" key="2">
    <source>
        <dbReference type="EMBL" id="BAX82345.1"/>
    </source>
</evidence>
<evidence type="ECO:0000313" key="3">
    <source>
        <dbReference type="Proteomes" id="UP000218267"/>
    </source>
</evidence>
<reference evidence="3" key="2">
    <citation type="journal article" date="2020" name="Antonie Van Leeuwenhoek">
        <title>Labilibaculum antarcticum sp. nov., a novel facultative anaerobic, psychrotorelant bacterium isolated from marine sediment of Antarctica.</title>
        <authorList>
            <person name="Watanabe M."/>
            <person name="Kojima H."/>
            <person name="Fukui M."/>
        </authorList>
    </citation>
    <scope>NUCLEOTIDE SEQUENCE [LARGE SCALE GENOMIC DNA]</scope>
    <source>
        <strain evidence="3">SPP2</strain>
    </source>
</reference>
<dbReference type="AlphaFoldDB" id="A0A1Y1CPQ2"/>
<dbReference type="Pfam" id="PF12728">
    <property type="entry name" value="HTH_17"/>
    <property type="match status" value="1"/>
</dbReference>
<feature type="domain" description="Helix-turn-helix" evidence="1">
    <location>
        <begin position="54"/>
        <end position="88"/>
    </location>
</feature>
<dbReference type="OrthoDB" id="597977at2"/>
<dbReference type="Proteomes" id="UP000218267">
    <property type="component" value="Chromosome"/>
</dbReference>
<gene>
    <name evidence="2" type="ORF">ALGA_4054</name>
</gene>
<protein>
    <submittedName>
        <fullName evidence="2">Excisionase</fullName>
    </submittedName>
</protein>
<proteinExistence type="predicted"/>
<dbReference type="KEGG" id="mbas:ALGA_4054"/>
<dbReference type="SUPFAM" id="SSF46955">
    <property type="entry name" value="Putative DNA-binding domain"/>
    <property type="match status" value="1"/>
</dbReference>
<accession>A0A1Y1CPQ2</accession>
<dbReference type="InterPro" id="IPR009061">
    <property type="entry name" value="DNA-bd_dom_put_sf"/>
</dbReference>
<dbReference type="EMBL" id="AP018042">
    <property type="protein sequence ID" value="BAX82345.1"/>
    <property type="molecule type" value="Genomic_DNA"/>
</dbReference>
<sequence>MKEEEITFEKLPKAVAYLIKEITELRSLVESEKKIVPKQRKPIDINTASKLILKSKNTIYEYVRKGRIPCYKAGRKLYFYEDELLDWIGSYKKKTHGELMEEIHSEMTSKRARFQRR</sequence>
<evidence type="ECO:0000259" key="1">
    <source>
        <dbReference type="Pfam" id="PF12728"/>
    </source>
</evidence>